<keyword evidence="3" id="KW-1185">Reference proteome</keyword>
<dbReference type="EMBL" id="JAVHJS010000021">
    <property type="protein sequence ID" value="KAK2823748.1"/>
    <property type="molecule type" value="Genomic_DNA"/>
</dbReference>
<feature type="region of interest" description="Disordered" evidence="1">
    <location>
        <begin position="399"/>
        <end position="429"/>
    </location>
</feature>
<evidence type="ECO:0000313" key="2">
    <source>
        <dbReference type="EMBL" id="KAK2823748.1"/>
    </source>
</evidence>
<accession>A0AA88LUC1</accession>
<dbReference type="Proteomes" id="UP001187315">
    <property type="component" value="Unassembled WGS sequence"/>
</dbReference>
<protein>
    <submittedName>
        <fullName evidence="2">Uncharacterized protein</fullName>
    </submittedName>
</protein>
<evidence type="ECO:0000256" key="1">
    <source>
        <dbReference type="SAM" id="MobiDB-lite"/>
    </source>
</evidence>
<gene>
    <name evidence="2" type="ORF">Q7C36_020348</name>
</gene>
<organism evidence="2 3">
    <name type="scientific">Tachysurus vachellii</name>
    <name type="common">Darkbarbel catfish</name>
    <name type="synonym">Pelteobagrus vachellii</name>
    <dbReference type="NCBI Taxonomy" id="175792"/>
    <lineage>
        <taxon>Eukaryota</taxon>
        <taxon>Metazoa</taxon>
        <taxon>Chordata</taxon>
        <taxon>Craniata</taxon>
        <taxon>Vertebrata</taxon>
        <taxon>Euteleostomi</taxon>
        <taxon>Actinopterygii</taxon>
        <taxon>Neopterygii</taxon>
        <taxon>Teleostei</taxon>
        <taxon>Ostariophysi</taxon>
        <taxon>Siluriformes</taxon>
        <taxon>Bagridae</taxon>
        <taxon>Tachysurus</taxon>
    </lineage>
</organism>
<dbReference type="AlphaFoldDB" id="A0AA88LUC1"/>
<feature type="compositionally biased region" description="Polar residues" evidence="1">
    <location>
        <begin position="496"/>
        <end position="517"/>
    </location>
</feature>
<reference evidence="2" key="1">
    <citation type="submission" date="2023-08" db="EMBL/GenBank/DDBJ databases">
        <title>Pelteobagrus vachellii genome.</title>
        <authorList>
            <person name="Liu H."/>
        </authorList>
    </citation>
    <scope>NUCLEOTIDE SEQUENCE</scope>
    <source>
        <strain evidence="2">PRFRI_2022a</strain>
        <tissue evidence="2">Muscle</tissue>
    </source>
</reference>
<proteinExistence type="predicted"/>
<sequence>MGASTLYQVLTSGRYLPPLNQSIPSSSQSLVTTNQITECQNQTSYKPSTTTQVSAGQSVSTSQVQGSYGAEIQRQSLNLPSSAPVWAGQYTSTSQAQSMGASTLYQSLTSGRYLPPLTENIPSSSQSVQGSYGAETSGHAKWYSILPGQEIQRQSLNLPSSTPVWAGQSMSQAQSMGASTLYQGLTSGRYLPSLDQSIPSSSQSVVSTNQITGFPNQTSYQPSTTTPVAAGQSVSTAQAQSMGICLHLPRAFHPPPSLWSVQTKSLDSTSLALQHSYGAETSGHAKWYSILPGQMIPSSSQVSEIQRQSINLTSSAPVWAGQSTSTSQAQSMGALTLYQGLTSGRYLPPLAQSVPSSSQSVVSTNQITGFPNQTPYQPSTTTPVAAGQSISTAQAQSMGGLTSGRYLPPLTQSVPTSSQTVDSTNQISGFHQPSATTAVSAGQTVSTAQAQSMGASTLFQGLTSRRYLTSLPQSVPSSSQSVVSTNRISECQNQMTYQPSTTTQDSDAHSVSTSQGSYGAETSGHVGTNWYASLPGQTIASSSQVSEFQKPSLNPLITKQLWAGQSVSISQAPFQHMLPQ</sequence>
<name>A0AA88LUC1_TACVA</name>
<feature type="region of interest" description="Disordered" evidence="1">
    <location>
        <begin position="496"/>
        <end position="522"/>
    </location>
</feature>
<evidence type="ECO:0000313" key="3">
    <source>
        <dbReference type="Proteomes" id="UP001187315"/>
    </source>
</evidence>
<feature type="compositionally biased region" description="Polar residues" evidence="1">
    <location>
        <begin position="410"/>
        <end position="429"/>
    </location>
</feature>
<comment type="caution">
    <text evidence="2">The sequence shown here is derived from an EMBL/GenBank/DDBJ whole genome shotgun (WGS) entry which is preliminary data.</text>
</comment>